<dbReference type="AlphaFoldDB" id="U4LPF0"/>
<keyword evidence="2" id="KW-1185">Reference proteome</keyword>
<evidence type="ECO:0000313" key="1">
    <source>
        <dbReference type="EMBL" id="CCX16510.1"/>
    </source>
</evidence>
<gene>
    <name evidence="1" type="ORF">PCON_03153</name>
</gene>
<dbReference type="Proteomes" id="UP000018144">
    <property type="component" value="Unassembled WGS sequence"/>
</dbReference>
<sequence>MARSSSGAGIKIRCSRPLAPVCGLPGRWVG</sequence>
<proteinExistence type="predicted"/>
<organism evidence="1 2">
    <name type="scientific">Pyronema omphalodes (strain CBS 100304)</name>
    <name type="common">Pyronema confluens</name>
    <dbReference type="NCBI Taxonomy" id="1076935"/>
    <lineage>
        <taxon>Eukaryota</taxon>
        <taxon>Fungi</taxon>
        <taxon>Dikarya</taxon>
        <taxon>Ascomycota</taxon>
        <taxon>Pezizomycotina</taxon>
        <taxon>Pezizomycetes</taxon>
        <taxon>Pezizales</taxon>
        <taxon>Pyronemataceae</taxon>
        <taxon>Pyronema</taxon>
    </lineage>
</organism>
<dbReference type="EMBL" id="HF936418">
    <property type="protein sequence ID" value="CCX16510.1"/>
    <property type="molecule type" value="Genomic_DNA"/>
</dbReference>
<accession>U4LPF0</accession>
<name>U4LPF0_PYROM</name>
<evidence type="ECO:0000313" key="2">
    <source>
        <dbReference type="Proteomes" id="UP000018144"/>
    </source>
</evidence>
<protein>
    <submittedName>
        <fullName evidence="1">Uncharacterized protein</fullName>
    </submittedName>
</protein>
<reference evidence="1 2" key="1">
    <citation type="journal article" date="2013" name="PLoS Genet.">
        <title>The genome and development-dependent transcriptomes of Pyronema confluens: a window into fungal evolution.</title>
        <authorList>
            <person name="Traeger S."/>
            <person name="Altegoer F."/>
            <person name="Freitag M."/>
            <person name="Gabaldon T."/>
            <person name="Kempken F."/>
            <person name="Kumar A."/>
            <person name="Marcet-Houben M."/>
            <person name="Poggeler S."/>
            <person name="Stajich J.E."/>
            <person name="Nowrousian M."/>
        </authorList>
    </citation>
    <scope>NUCLEOTIDE SEQUENCE [LARGE SCALE GENOMIC DNA]</scope>
    <source>
        <strain evidence="2">CBS 100304</strain>
        <tissue evidence="1">Vegetative mycelium</tissue>
    </source>
</reference>